<comment type="similarity">
    <text evidence="1">Belongs to the cytochrome P450 family.</text>
</comment>
<sequence length="403" mass="44584">MTAEEPIRLYGTHIAADPTDLYEEIRRSYGPVAPILLDDDVPAWFVIGYREAHHITSNPQLFARDSRRWNQWEHISAEWPLMPYVGWTPSVMFAEGPEHQRRAGAIGDALDIFDRTEVAAICERAADVLIDEFSGDGSADLIAQFSSQITLQVLAKLFGLPDKDIPILVQDVAESLDVDEKAALAHGRIQERMQRLVAEKHAVPGPDVPSRLIEHSAGLTDDEIIIDLLVVMAAAQAPVGNWIGNALRLMLIDDDFSVSLQGGRSSVSHALNEVLWKDTPTQNFIGRFAVHDSELGGRRIKRGDLLVMGYAAANRDPQVSPSYHHTGTNRAHMSFGHGEHGCPYPGPELGEVIAKTAIEVLLDRLPDVALAVSAKELQWRPSLWMRGLFTLPVTFTPTARMDF</sequence>
<dbReference type="GO" id="GO:0020037">
    <property type="term" value="F:heme binding"/>
    <property type="evidence" value="ECO:0007669"/>
    <property type="project" value="InterPro"/>
</dbReference>
<dbReference type="SUPFAM" id="SSF48264">
    <property type="entry name" value="Cytochrome P450"/>
    <property type="match status" value="1"/>
</dbReference>
<dbReference type="PANTHER" id="PTHR46696:SF1">
    <property type="entry name" value="CYTOCHROME P450 YJIB-RELATED"/>
    <property type="match status" value="1"/>
</dbReference>
<dbReference type="InterPro" id="IPR036396">
    <property type="entry name" value="Cyt_P450_sf"/>
</dbReference>
<gene>
    <name evidence="2" type="ORF">EDD29_7335</name>
</gene>
<dbReference type="CDD" id="cd20623">
    <property type="entry name" value="CYP_unk"/>
    <property type="match status" value="1"/>
</dbReference>
<organism evidence="2 3">
    <name type="scientific">Actinocorallia herbida</name>
    <dbReference type="NCBI Taxonomy" id="58109"/>
    <lineage>
        <taxon>Bacteria</taxon>
        <taxon>Bacillati</taxon>
        <taxon>Actinomycetota</taxon>
        <taxon>Actinomycetes</taxon>
        <taxon>Streptosporangiales</taxon>
        <taxon>Thermomonosporaceae</taxon>
        <taxon>Actinocorallia</taxon>
    </lineage>
</organism>
<comment type="caution">
    <text evidence="2">The sequence shown here is derived from an EMBL/GenBank/DDBJ whole genome shotgun (WGS) entry which is preliminary data.</text>
</comment>
<keyword evidence="3" id="KW-1185">Reference proteome</keyword>
<evidence type="ECO:0000313" key="3">
    <source>
        <dbReference type="Proteomes" id="UP000272400"/>
    </source>
</evidence>
<dbReference type="RefSeq" id="WP_123668693.1">
    <property type="nucleotide sequence ID" value="NZ_RJKE01000001.1"/>
</dbReference>
<dbReference type="PRINTS" id="PR00359">
    <property type="entry name" value="BP450"/>
</dbReference>
<dbReference type="GO" id="GO:0004497">
    <property type="term" value="F:monooxygenase activity"/>
    <property type="evidence" value="ECO:0007669"/>
    <property type="project" value="InterPro"/>
</dbReference>
<proteinExistence type="inferred from homology"/>
<dbReference type="AlphaFoldDB" id="A0A3N1D7W6"/>
<evidence type="ECO:0000256" key="1">
    <source>
        <dbReference type="ARBA" id="ARBA00010617"/>
    </source>
</evidence>
<dbReference type="Gene3D" id="1.10.630.10">
    <property type="entry name" value="Cytochrome P450"/>
    <property type="match status" value="1"/>
</dbReference>
<dbReference type="Proteomes" id="UP000272400">
    <property type="component" value="Unassembled WGS sequence"/>
</dbReference>
<dbReference type="GO" id="GO:0005506">
    <property type="term" value="F:iron ion binding"/>
    <property type="evidence" value="ECO:0007669"/>
    <property type="project" value="InterPro"/>
</dbReference>
<dbReference type="EMBL" id="RJKE01000001">
    <property type="protein sequence ID" value="ROO89633.1"/>
    <property type="molecule type" value="Genomic_DNA"/>
</dbReference>
<dbReference type="OrthoDB" id="4133219at2"/>
<dbReference type="GO" id="GO:0016705">
    <property type="term" value="F:oxidoreductase activity, acting on paired donors, with incorporation or reduction of molecular oxygen"/>
    <property type="evidence" value="ECO:0007669"/>
    <property type="project" value="InterPro"/>
</dbReference>
<name>A0A3N1D7W6_9ACTN</name>
<protein>
    <submittedName>
        <fullName evidence="2">Cytochrome P450</fullName>
    </submittedName>
</protein>
<evidence type="ECO:0000313" key="2">
    <source>
        <dbReference type="EMBL" id="ROO89633.1"/>
    </source>
</evidence>
<accession>A0A3N1D7W6</accession>
<dbReference type="PANTHER" id="PTHR46696">
    <property type="entry name" value="P450, PUTATIVE (EUROFUNG)-RELATED"/>
    <property type="match status" value="1"/>
</dbReference>
<reference evidence="2 3" key="1">
    <citation type="submission" date="2018-11" db="EMBL/GenBank/DDBJ databases">
        <title>Sequencing the genomes of 1000 actinobacteria strains.</title>
        <authorList>
            <person name="Klenk H.-P."/>
        </authorList>
    </citation>
    <scope>NUCLEOTIDE SEQUENCE [LARGE SCALE GENOMIC DNA]</scope>
    <source>
        <strain evidence="2 3">DSM 44254</strain>
    </source>
</reference>
<dbReference type="InterPro" id="IPR002397">
    <property type="entry name" value="Cyt_P450_B"/>
</dbReference>